<organism evidence="1 2">
    <name type="scientific">Biomphalaria glabrata</name>
    <name type="common">Bloodfluke planorb</name>
    <name type="synonym">Freshwater snail</name>
    <dbReference type="NCBI Taxonomy" id="6526"/>
    <lineage>
        <taxon>Eukaryota</taxon>
        <taxon>Metazoa</taxon>
        <taxon>Spiralia</taxon>
        <taxon>Lophotrochozoa</taxon>
        <taxon>Mollusca</taxon>
        <taxon>Gastropoda</taxon>
        <taxon>Heterobranchia</taxon>
        <taxon>Euthyneura</taxon>
        <taxon>Panpulmonata</taxon>
        <taxon>Hygrophila</taxon>
        <taxon>Lymnaeoidea</taxon>
        <taxon>Planorbidae</taxon>
        <taxon>Biomphalaria</taxon>
    </lineage>
</organism>
<dbReference type="InterPro" id="IPR008972">
    <property type="entry name" value="Cupredoxin"/>
</dbReference>
<dbReference type="Gene3D" id="2.60.40.420">
    <property type="entry name" value="Cupredoxins - blue copper proteins"/>
    <property type="match status" value="1"/>
</dbReference>
<evidence type="ECO:0000313" key="2">
    <source>
        <dbReference type="Proteomes" id="UP000076420"/>
    </source>
</evidence>
<dbReference type="STRING" id="6526.A0A2C9JI25"/>
<protein>
    <recommendedName>
        <fullName evidence="3">Plastocyanin-like domain-containing protein</fullName>
    </recommendedName>
</protein>
<dbReference type="KEGG" id="bgt:106056367"/>
<sequence>MSLEGAIYQDGTSKMFKLDDGIPAGGNYTYRWEVTDSDAPTSQDPVCLPWVYHSHVNAIKDVSSGLIGVILTCKKGILNKFNQRTDVQADFPVLAMIWNENLSWYLDKSSKSFCSNPEKCKQLNIDNDQDFIDSNLMKSLNGLAYGTLPGLQ</sequence>
<dbReference type="AlphaFoldDB" id="A0A2C9JI25"/>
<dbReference type="VEuPathDB" id="VectorBase:BGLAX_045650"/>
<gene>
    <name evidence="1" type="primary">106056367</name>
</gene>
<proteinExistence type="predicted"/>
<reference evidence="1" key="1">
    <citation type="submission" date="2020-05" db="UniProtKB">
        <authorList>
            <consortium name="EnsemblMetazoa"/>
        </authorList>
    </citation>
    <scope>IDENTIFICATION</scope>
    <source>
        <strain evidence="1">BB02</strain>
    </source>
</reference>
<dbReference type="Proteomes" id="UP000076420">
    <property type="component" value="Unassembled WGS sequence"/>
</dbReference>
<dbReference type="VEuPathDB" id="VectorBase:BGLB002810"/>
<evidence type="ECO:0000313" key="1">
    <source>
        <dbReference type="EnsemblMetazoa" id="BGLB002810-PB"/>
    </source>
</evidence>
<name>A0A2C9JI25_BIOGL</name>
<evidence type="ECO:0008006" key="3">
    <source>
        <dbReference type="Google" id="ProtNLM"/>
    </source>
</evidence>
<dbReference type="SUPFAM" id="SSF49503">
    <property type="entry name" value="Cupredoxins"/>
    <property type="match status" value="2"/>
</dbReference>
<accession>A0A2C9JI25</accession>
<dbReference type="EnsemblMetazoa" id="BGLB002810-RB">
    <property type="protein sequence ID" value="BGLB002810-PB"/>
    <property type="gene ID" value="BGLB002810"/>
</dbReference>